<evidence type="ECO:0000313" key="2">
    <source>
        <dbReference type="Proteomes" id="UP000429958"/>
    </source>
</evidence>
<dbReference type="AlphaFoldDB" id="A0A7X2TEV7"/>
<dbReference type="Proteomes" id="UP000429958">
    <property type="component" value="Unassembled WGS sequence"/>
</dbReference>
<sequence>MNQYLINVPRYFFGQEQFVVEANTKAEALEAAKTHPEIRSHSGGNLQIDKMCVVKKINKKK</sequence>
<dbReference type="EMBL" id="VUMD01000022">
    <property type="protein sequence ID" value="MSS38321.1"/>
    <property type="molecule type" value="Genomic_DNA"/>
</dbReference>
<evidence type="ECO:0000313" key="1">
    <source>
        <dbReference type="EMBL" id="MSS38321.1"/>
    </source>
</evidence>
<comment type="caution">
    <text evidence="1">The sequence shown here is derived from an EMBL/GenBank/DDBJ whole genome shotgun (WGS) entry which is preliminary data.</text>
</comment>
<accession>A0A7X2TEV7</accession>
<dbReference type="RefSeq" id="WP_154473749.1">
    <property type="nucleotide sequence ID" value="NZ_VUMD01000022.1"/>
</dbReference>
<reference evidence="1 2" key="1">
    <citation type="submission" date="2019-08" db="EMBL/GenBank/DDBJ databases">
        <title>In-depth cultivation of the pig gut microbiome towards novel bacterial diversity and tailored functional studies.</title>
        <authorList>
            <person name="Wylensek D."/>
            <person name="Hitch T.C.A."/>
            <person name="Clavel T."/>
        </authorList>
    </citation>
    <scope>NUCLEOTIDE SEQUENCE [LARGE SCALE GENOMIC DNA]</scope>
    <source>
        <strain evidence="1 2">WCA-389-WT-23D1</strain>
    </source>
</reference>
<gene>
    <name evidence="1" type="ORF">FYJ39_17730</name>
</gene>
<keyword evidence="2" id="KW-1185">Reference proteome</keyword>
<protein>
    <submittedName>
        <fullName evidence="1">Uncharacterized protein</fullName>
    </submittedName>
</protein>
<proteinExistence type="predicted"/>
<name>A0A7X2TEV7_9CLOT</name>
<organism evidence="1 2">
    <name type="scientific">Clostridium porci</name>
    <dbReference type="NCBI Taxonomy" id="2605778"/>
    <lineage>
        <taxon>Bacteria</taxon>
        <taxon>Bacillati</taxon>
        <taxon>Bacillota</taxon>
        <taxon>Clostridia</taxon>
        <taxon>Eubacteriales</taxon>
        <taxon>Clostridiaceae</taxon>
        <taxon>Clostridium</taxon>
    </lineage>
</organism>